<protein>
    <submittedName>
        <fullName evidence="1">Uncharacterized protein</fullName>
    </submittedName>
</protein>
<organism evidence="1 2">
    <name type="scientific">Puccinia graminis f. sp. tritici</name>
    <dbReference type="NCBI Taxonomy" id="56615"/>
    <lineage>
        <taxon>Eukaryota</taxon>
        <taxon>Fungi</taxon>
        <taxon>Dikarya</taxon>
        <taxon>Basidiomycota</taxon>
        <taxon>Pucciniomycotina</taxon>
        <taxon>Pucciniomycetes</taxon>
        <taxon>Pucciniales</taxon>
        <taxon>Pucciniaceae</taxon>
        <taxon>Puccinia</taxon>
    </lineage>
</organism>
<comment type="caution">
    <text evidence="1">The sequence shown here is derived from an EMBL/GenBank/DDBJ whole genome shotgun (WGS) entry which is preliminary data.</text>
</comment>
<accession>A0A5B0NZ33</accession>
<dbReference type="Proteomes" id="UP000324748">
    <property type="component" value="Unassembled WGS sequence"/>
</dbReference>
<sequence>MTEVAAGKWQAQYTFISSRIEIRLNEPPDKSSPDPHQLRHHHAHTVAWLSKIDSINDYPSEFKIAVLARIIDRRVELSERPDSVNITELNTSPPGGRLAGVTGWARSAPSLTRLGCRPDLPANDSRHERIKLGTSHVSVTGWLAFFPLAQGDSRDGMDALCCKH</sequence>
<dbReference type="EMBL" id="VSWC01000079">
    <property type="protein sequence ID" value="KAA1094471.1"/>
    <property type="molecule type" value="Genomic_DNA"/>
</dbReference>
<dbReference type="AlphaFoldDB" id="A0A5B0NZ33"/>
<name>A0A5B0NZ33_PUCGR</name>
<evidence type="ECO:0000313" key="2">
    <source>
        <dbReference type="Proteomes" id="UP000324748"/>
    </source>
</evidence>
<gene>
    <name evidence="1" type="ORF">PGT21_022457</name>
</gene>
<evidence type="ECO:0000313" key="1">
    <source>
        <dbReference type="EMBL" id="KAA1094471.1"/>
    </source>
</evidence>
<proteinExistence type="predicted"/>
<keyword evidence="2" id="KW-1185">Reference proteome</keyword>
<reference evidence="1 2" key="1">
    <citation type="submission" date="2019-05" db="EMBL/GenBank/DDBJ databases">
        <title>Emergence of the Ug99 lineage of the wheat stem rust pathogen through somatic hybridization.</title>
        <authorList>
            <person name="Li F."/>
            <person name="Upadhyaya N.M."/>
            <person name="Sperschneider J."/>
            <person name="Matny O."/>
            <person name="Nguyen-Phuc H."/>
            <person name="Mago R."/>
            <person name="Raley C."/>
            <person name="Miller M.E."/>
            <person name="Silverstein K.A.T."/>
            <person name="Henningsen E."/>
            <person name="Hirsch C.D."/>
            <person name="Visser B."/>
            <person name="Pretorius Z.A."/>
            <person name="Steffenson B.J."/>
            <person name="Schwessinger B."/>
            <person name="Dodds P.N."/>
            <person name="Figueroa M."/>
        </authorList>
    </citation>
    <scope>NUCLEOTIDE SEQUENCE [LARGE SCALE GENOMIC DNA]</scope>
    <source>
        <strain evidence="1">21-0</strain>
    </source>
</reference>